<dbReference type="PANTHER" id="PTHR44111">
    <property type="entry name" value="ELONGATOR COMPLEX PROTEIN 2"/>
    <property type="match status" value="1"/>
</dbReference>
<proteinExistence type="inferred from homology"/>
<dbReference type="InterPro" id="IPR037289">
    <property type="entry name" value="Elp2"/>
</dbReference>
<evidence type="ECO:0000256" key="8">
    <source>
        <dbReference type="ARBA" id="ARBA00022694"/>
    </source>
</evidence>
<evidence type="ECO:0000313" key="14">
    <source>
        <dbReference type="Proteomes" id="UP000244855"/>
    </source>
</evidence>
<dbReference type="PANTHER" id="PTHR44111:SF1">
    <property type="entry name" value="ELONGATOR COMPLEX PROTEIN 2"/>
    <property type="match status" value="1"/>
</dbReference>
<feature type="repeat" description="WD" evidence="11">
    <location>
        <begin position="396"/>
        <end position="427"/>
    </location>
</feature>
<evidence type="ECO:0000313" key="13">
    <source>
        <dbReference type="EMBL" id="PVI00893.1"/>
    </source>
</evidence>
<dbReference type="InterPro" id="IPR036322">
    <property type="entry name" value="WD40_repeat_dom_sf"/>
</dbReference>
<dbReference type="GO" id="GO:0005737">
    <property type="term" value="C:cytoplasm"/>
    <property type="evidence" value="ECO:0007669"/>
    <property type="project" value="UniProtKB-SubCell"/>
</dbReference>
<evidence type="ECO:0000256" key="3">
    <source>
        <dbReference type="ARBA" id="ARBA00005043"/>
    </source>
</evidence>
<dbReference type="PROSITE" id="PS00678">
    <property type="entry name" value="WD_REPEATS_1"/>
    <property type="match status" value="1"/>
</dbReference>
<dbReference type="STRING" id="97972.A0A2V1DRJ0"/>
<comment type="subcellular location">
    <subcellularLocation>
        <location evidence="2">Cytoplasm</location>
    </subcellularLocation>
    <subcellularLocation>
        <location evidence="1">Nucleus</location>
    </subcellularLocation>
</comment>
<evidence type="ECO:0000256" key="2">
    <source>
        <dbReference type="ARBA" id="ARBA00004496"/>
    </source>
</evidence>
<evidence type="ECO:0000256" key="12">
    <source>
        <dbReference type="SAM" id="MobiDB-lite"/>
    </source>
</evidence>
<feature type="region of interest" description="Disordered" evidence="12">
    <location>
        <begin position="525"/>
        <end position="552"/>
    </location>
</feature>
<dbReference type="InterPro" id="IPR001680">
    <property type="entry name" value="WD40_rpt"/>
</dbReference>
<keyword evidence="14" id="KW-1185">Reference proteome</keyword>
<evidence type="ECO:0000256" key="4">
    <source>
        <dbReference type="ARBA" id="ARBA00005881"/>
    </source>
</evidence>
<feature type="repeat" description="WD" evidence="11">
    <location>
        <begin position="106"/>
        <end position="139"/>
    </location>
</feature>
<feature type="repeat" description="WD" evidence="11">
    <location>
        <begin position="631"/>
        <end position="672"/>
    </location>
</feature>
<dbReference type="AlphaFoldDB" id="A0A2V1DRJ0"/>
<evidence type="ECO:0000256" key="1">
    <source>
        <dbReference type="ARBA" id="ARBA00004123"/>
    </source>
</evidence>
<evidence type="ECO:0000256" key="10">
    <source>
        <dbReference type="ARBA" id="ARBA00023242"/>
    </source>
</evidence>
<protein>
    <recommendedName>
        <fullName evidence="5">Elongator complex protein 2</fullName>
    </recommendedName>
</protein>
<evidence type="ECO:0000256" key="7">
    <source>
        <dbReference type="ARBA" id="ARBA00022574"/>
    </source>
</evidence>
<reference evidence="13 14" key="1">
    <citation type="journal article" date="2018" name="Sci. Rep.">
        <title>Comparative genomics provides insights into the lifestyle and reveals functional heterogeneity of dark septate endophytic fungi.</title>
        <authorList>
            <person name="Knapp D.G."/>
            <person name="Nemeth J.B."/>
            <person name="Barry K."/>
            <person name="Hainaut M."/>
            <person name="Henrissat B."/>
            <person name="Johnson J."/>
            <person name="Kuo A."/>
            <person name="Lim J.H.P."/>
            <person name="Lipzen A."/>
            <person name="Nolan M."/>
            <person name="Ohm R.A."/>
            <person name="Tamas L."/>
            <person name="Grigoriev I.V."/>
            <person name="Spatafora J.W."/>
            <person name="Nagy L.G."/>
            <person name="Kovacs G.M."/>
        </authorList>
    </citation>
    <scope>NUCLEOTIDE SEQUENCE [LARGE SCALE GENOMIC DNA]</scope>
    <source>
        <strain evidence="13 14">DSE2036</strain>
    </source>
</reference>
<sequence length="845" mass="90945">MRVSPAFTAIGANRNPAAADWDAAHGLLAFGAGDAVALWDPQDDELKGVQAVLNGHAGVVNAVKFFQIASSGNVSIIISGAADHTLRVWRSGQTPESRYEAVKIVTGHHSGPITRIATLDGEDLFATGASDGTVKIWKLVHDADFSTIDVELIQSITLTPRHFPLAISLAKLDDETNVMAVAGTRATIQIFVSKQSQFELAATLTGHEGWIRALDFTRETESEDSDLLLASASQDKYIRLWRLHRGEELPAVSTALNDPALGVLGKSLSNKAHRFASATSKYSVTFEALLLGHEDWIYTASWRRREGKLQLLSTSEDNSLSIWEADSSSGIWVCSTRLGEISAQKGSTSATGSAGGFWIGLWSPDGNSVVSLGRTGSWRKWTYSAAEDTWAQQVAITGHVREVKGVCWSKDGEYLLTTSSDQTTRLFAEWKKESGSSSWHEFSRPQIHGYDLSCIDSITPTQFISGADEKLLRVFDEPKGVAEILQKLCEIDTRETSSALPDAANIPVLGLSNKAIQAVSDEAFASSTAEEANPNGDTTQNPASSTDPIDPSSIVRKSTLDLNHPPFEDHLARHLLWPETEKLYGHGYEISAVAVSHSGTLVATACRASSLDHAVIRVYSTNEWEEVGAPLKAHTLTVTALTFSSDDTYLLSVGRDRQWVLWERDSGCASSSQAEPAEDTADKPKQSETSYKLKIANPKGHSRMVLDAAWAPSASSSSLPTFFTAGRDKAVKIWQVAPSGTVDLKASVAADTAVTAVACPTSTISSGNFAFAFGTESGEFSLVSSSTSMEELKSENLEVSKVPSEIRPAKAITAIKWRPGRDGAAGEQIAVASEDATVRVYKVVL</sequence>
<dbReference type="GO" id="GO:0002098">
    <property type="term" value="P:tRNA wobble uridine modification"/>
    <property type="evidence" value="ECO:0007669"/>
    <property type="project" value="InterPro"/>
</dbReference>
<dbReference type="SUPFAM" id="SSF50978">
    <property type="entry name" value="WD40 repeat-like"/>
    <property type="match status" value="3"/>
</dbReference>
<dbReference type="EMBL" id="KZ805366">
    <property type="protein sequence ID" value="PVI00893.1"/>
    <property type="molecule type" value="Genomic_DNA"/>
</dbReference>
<gene>
    <name evidence="13" type="ORF">DM02DRAFT_562335</name>
</gene>
<evidence type="ECO:0000256" key="6">
    <source>
        <dbReference type="ARBA" id="ARBA00022490"/>
    </source>
</evidence>
<dbReference type="PRINTS" id="PR00320">
    <property type="entry name" value="GPROTEINBRPT"/>
</dbReference>
<keyword evidence="9" id="KW-0677">Repeat</keyword>
<feature type="compositionally biased region" description="Polar residues" evidence="12">
    <location>
        <begin position="525"/>
        <end position="547"/>
    </location>
</feature>
<keyword evidence="6" id="KW-0963">Cytoplasm</keyword>
<dbReference type="InterPro" id="IPR015943">
    <property type="entry name" value="WD40/YVTN_repeat-like_dom_sf"/>
</dbReference>
<dbReference type="FunFam" id="2.130.10.10:FF:000400">
    <property type="entry name" value="Elongator acetyltransferase complex subunit 2"/>
    <property type="match status" value="1"/>
</dbReference>
<dbReference type="Gene3D" id="2.130.10.10">
    <property type="entry name" value="YVTN repeat-like/Quinoprotein amine dehydrogenase"/>
    <property type="match status" value="4"/>
</dbReference>
<keyword evidence="10" id="KW-0539">Nucleus</keyword>
<dbReference type="PROSITE" id="PS50082">
    <property type="entry name" value="WD_REPEATS_2"/>
    <property type="match status" value="6"/>
</dbReference>
<dbReference type="InterPro" id="IPR019775">
    <property type="entry name" value="WD40_repeat_CS"/>
</dbReference>
<dbReference type="Proteomes" id="UP000244855">
    <property type="component" value="Unassembled WGS sequence"/>
</dbReference>
<evidence type="ECO:0000256" key="9">
    <source>
        <dbReference type="ARBA" id="ARBA00022737"/>
    </source>
</evidence>
<feature type="repeat" description="WD" evidence="11">
    <location>
        <begin position="53"/>
        <end position="89"/>
    </location>
</feature>
<dbReference type="PROSITE" id="PS50294">
    <property type="entry name" value="WD_REPEATS_REGION"/>
    <property type="match status" value="2"/>
</dbReference>
<dbReference type="SMART" id="SM00320">
    <property type="entry name" value="WD40"/>
    <property type="match status" value="12"/>
</dbReference>
<organism evidence="13 14">
    <name type="scientific">Periconia macrospinosa</name>
    <dbReference type="NCBI Taxonomy" id="97972"/>
    <lineage>
        <taxon>Eukaryota</taxon>
        <taxon>Fungi</taxon>
        <taxon>Dikarya</taxon>
        <taxon>Ascomycota</taxon>
        <taxon>Pezizomycotina</taxon>
        <taxon>Dothideomycetes</taxon>
        <taxon>Pleosporomycetidae</taxon>
        <taxon>Pleosporales</taxon>
        <taxon>Massarineae</taxon>
        <taxon>Periconiaceae</taxon>
        <taxon>Periconia</taxon>
    </lineage>
</organism>
<dbReference type="UniPathway" id="UPA00988"/>
<keyword evidence="7 11" id="KW-0853">WD repeat</keyword>
<dbReference type="GO" id="GO:0005634">
    <property type="term" value="C:nucleus"/>
    <property type="evidence" value="ECO:0007669"/>
    <property type="project" value="UniProtKB-SubCell"/>
</dbReference>
<dbReference type="InterPro" id="IPR020472">
    <property type="entry name" value="WD40_PAC1"/>
</dbReference>
<feature type="repeat" description="WD" evidence="11">
    <location>
        <begin position="204"/>
        <end position="251"/>
    </location>
</feature>
<accession>A0A2V1DRJ0</accession>
<dbReference type="OrthoDB" id="27911at2759"/>
<evidence type="ECO:0000256" key="11">
    <source>
        <dbReference type="PROSITE-ProRule" id="PRU00221"/>
    </source>
</evidence>
<name>A0A2V1DRJ0_9PLEO</name>
<evidence type="ECO:0000256" key="5">
    <source>
        <dbReference type="ARBA" id="ARBA00020267"/>
    </source>
</evidence>
<comment type="pathway">
    <text evidence="3">tRNA modification; 5-methoxycarbonylmethyl-2-thiouridine-tRNA biosynthesis.</text>
</comment>
<feature type="repeat" description="WD" evidence="11">
    <location>
        <begin position="290"/>
        <end position="333"/>
    </location>
</feature>
<dbReference type="GO" id="GO:0033588">
    <property type="term" value="C:elongator holoenzyme complex"/>
    <property type="evidence" value="ECO:0007669"/>
    <property type="project" value="InterPro"/>
</dbReference>
<dbReference type="Pfam" id="PF00400">
    <property type="entry name" value="WD40"/>
    <property type="match status" value="7"/>
</dbReference>
<feature type="region of interest" description="Disordered" evidence="12">
    <location>
        <begin position="670"/>
        <end position="691"/>
    </location>
</feature>
<comment type="similarity">
    <text evidence="4">Belongs to the WD repeat ELP2 family.</text>
</comment>
<keyword evidence="8" id="KW-0819">tRNA processing</keyword>